<dbReference type="Gene3D" id="1.10.10.660">
    <property type="entry name" value="conserved protein of unknown function from Enterococcus faecalis V583"/>
    <property type="match status" value="1"/>
</dbReference>
<dbReference type="AlphaFoldDB" id="A0A1M7UVL1"/>
<reference evidence="2" key="1">
    <citation type="submission" date="2016-12" db="EMBL/GenBank/DDBJ databases">
        <authorList>
            <person name="Varghese N."/>
            <person name="Submissions S."/>
        </authorList>
    </citation>
    <scope>NUCLEOTIDE SEQUENCE [LARGE SCALE GENOMIC DNA]</scope>
    <source>
        <strain evidence="2">DSM 11544</strain>
    </source>
</reference>
<evidence type="ECO:0008006" key="3">
    <source>
        <dbReference type="Google" id="ProtNLM"/>
    </source>
</evidence>
<dbReference type="Gene3D" id="3.90.1710.10">
    <property type="entry name" value="Enterococcus faecalis V583 domain"/>
    <property type="match status" value="1"/>
</dbReference>
<evidence type="ECO:0000313" key="1">
    <source>
        <dbReference type="EMBL" id="SHN87009.1"/>
    </source>
</evidence>
<dbReference type="Proteomes" id="UP000184010">
    <property type="component" value="Unassembled WGS sequence"/>
</dbReference>
<dbReference type="Gene3D" id="3.40.50.720">
    <property type="entry name" value="NAD(P)-binding Rossmann-like Domain"/>
    <property type="match status" value="1"/>
</dbReference>
<dbReference type="EMBL" id="FRDN01000018">
    <property type="protein sequence ID" value="SHN87009.1"/>
    <property type="molecule type" value="Genomic_DNA"/>
</dbReference>
<proteinExistence type="predicted"/>
<name>A0A1M7UVL1_9FIRM</name>
<protein>
    <recommendedName>
        <fullName evidence="3">DUF1116 domain-containing protein</fullName>
    </recommendedName>
</protein>
<accession>A0A1M7UVL1</accession>
<evidence type="ECO:0000313" key="2">
    <source>
        <dbReference type="Proteomes" id="UP000184010"/>
    </source>
</evidence>
<organism evidence="1 2">
    <name type="scientific">Desulfitobacterium chlororespirans DSM 11544</name>
    <dbReference type="NCBI Taxonomy" id="1121395"/>
    <lineage>
        <taxon>Bacteria</taxon>
        <taxon>Bacillati</taxon>
        <taxon>Bacillota</taxon>
        <taxon>Clostridia</taxon>
        <taxon>Eubacteriales</taxon>
        <taxon>Desulfitobacteriaceae</taxon>
        <taxon>Desulfitobacterium</taxon>
    </lineage>
</organism>
<dbReference type="InterPro" id="IPR009499">
    <property type="entry name" value="AllG-like"/>
</dbReference>
<dbReference type="RefSeq" id="WP_072774865.1">
    <property type="nucleotide sequence ID" value="NZ_FRDN01000018.1"/>
</dbReference>
<sequence>MATYELFSQKLKTVNIGLPSFGEDLITQEVETVMVEWQIPAGGNTELVNALKVIENAEVEEANHLTIEKILKGEPVLIGMERAQDVIPGMGPRSIFHAGPPLTWERMCPGVQRGVLGAIIFEGWAKERESALELIKNNEIEFSPNHFHNAVGPMTGIISPSMPVWVVENKAFGNRAYSTLNEGKGVTLWYGDFDESTIERLTWFRDVFGPSVKKALAKQSGTINVFNLVAQGLSMGDEVHVRCQATTALLIKELVPLLAEAGVDGKDIADMVRFMARNNTFSLNLAMAASKSVLDAAHGVPHSTIVTAMTRNGTDFGIRVGGMSDQWFITAAPALDDCLYYAGFSVEDAVADIGDSAIIETVGFGGMTFACAPTIASFVGGGVKDAIELNKQMASIAYGRNKTFAIPNMDFAGSPTGIDIRKVVESRIVPIIDTGVIHKEAGIGQIGAGVARAPIRIFEDAVLAMAKTMSSEQ</sequence>
<dbReference type="STRING" id="1121395.SAMN02745215_04769"/>
<dbReference type="InterPro" id="IPR024033">
    <property type="entry name" value="OXTCase_su_AllG_h-dom"/>
</dbReference>
<gene>
    <name evidence="1" type="ORF">SAMN02745215_04769</name>
</gene>
<dbReference type="Pfam" id="PF06545">
    <property type="entry name" value="AllG"/>
    <property type="match status" value="1"/>
</dbReference>
<keyword evidence="2" id="KW-1185">Reference proteome</keyword>
<dbReference type="Gene3D" id="3.90.1700.10">
    <property type="entry name" value="v583 domain like"/>
    <property type="match status" value="1"/>
</dbReference>